<evidence type="ECO:0000256" key="3">
    <source>
        <dbReference type="ARBA" id="ARBA00022801"/>
    </source>
</evidence>
<dbReference type="GO" id="GO:0003937">
    <property type="term" value="F:IMP cyclohydrolase activity"/>
    <property type="evidence" value="ECO:0007669"/>
    <property type="project" value="UniProtKB-EC"/>
</dbReference>
<keyword evidence="1" id="KW-0808">Transferase</keyword>
<dbReference type="AlphaFoldDB" id="A8F4Y5"/>
<dbReference type="Proteomes" id="UP000002016">
    <property type="component" value="Chromosome"/>
</dbReference>
<name>A8F4Y5_PSELT</name>
<dbReference type="GO" id="GO:0005829">
    <property type="term" value="C:cytosol"/>
    <property type="evidence" value="ECO:0007669"/>
    <property type="project" value="TreeGrafter"/>
</dbReference>
<keyword evidence="2" id="KW-0658">Purine biosynthesis</keyword>
<organism evidence="6 7">
    <name type="scientific">Pseudothermotoga lettingae (strain ATCC BAA-301 / DSM 14385 / NBRC 107922 / TMO)</name>
    <name type="common">Thermotoga lettingae</name>
    <dbReference type="NCBI Taxonomy" id="416591"/>
    <lineage>
        <taxon>Bacteria</taxon>
        <taxon>Thermotogati</taxon>
        <taxon>Thermotogota</taxon>
        <taxon>Thermotogae</taxon>
        <taxon>Thermotogales</taxon>
        <taxon>Thermotogaceae</taxon>
        <taxon>Pseudothermotoga</taxon>
    </lineage>
</organism>
<proteinExistence type="predicted"/>
<dbReference type="GO" id="GO:0006189">
    <property type="term" value="P:'de novo' IMP biosynthetic process"/>
    <property type="evidence" value="ECO:0007669"/>
    <property type="project" value="TreeGrafter"/>
</dbReference>
<reference evidence="6 7" key="2">
    <citation type="journal article" date="2009" name="Proc. Natl. Acad. Sci. U.S.A.">
        <title>On the chimeric nature, thermophilic origin, and phylogenetic placement of the Thermotogales.</title>
        <authorList>
            <person name="Zhaxybayeva O."/>
            <person name="Swithers K.S."/>
            <person name="Lapierre P."/>
            <person name="Fournier G.P."/>
            <person name="Bickhart D.M."/>
            <person name="DeBoy R.T."/>
            <person name="Nelson K.E."/>
            <person name="Nesbo C.L."/>
            <person name="Doolittle W.F."/>
            <person name="Gogarten J.P."/>
            <person name="Noll K.M."/>
        </authorList>
    </citation>
    <scope>NUCLEOTIDE SEQUENCE [LARGE SCALE GENOMIC DNA]</scope>
    <source>
        <strain evidence="7">ATCC BAA-301 / DSM 14385 / NBRC 107922 / TMO</strain>
    </source>
</reference>
<dbReference type="HOGENOM" id="CLU_016316_2_1_0"/>
<evidence type="ECO:0000259" key="5">
    <source>
        <dbReference type="PROSITE" id="PS51855"/>
    </source>
</evidence>
<accession>A8F4Y5</accession>
<dbReference type="EMBL" id="CP000812">
    <property type="protein sequence ID" value="ABV33219.1"/>
    <property type="molecule type" value="Genomic_DNA"/>
</dbReference>
<reference evidence="6 7" key="1">
    <citation type="submission" date="2007-08" db="EMBL/GenBank/DDBJ databases">
        <title>Complete sequence of Thermotoga lettingae TMO.</title>
        <authorList>
            <consortium name="US DOE Joint Genome Institute"/>
            <person name="Copeland A."/>
            <person name="Lucas S."/>
            <person name="Lapidus A."/>
            <person name="Barry K."/>
            <person name="Glavina del Rio T."/>
            <person name="Dalin E."/>
            <person name="Tice H."/>
            <person name="Pitluck S."/>
            <person name="Foster B."/>
            <person name="Bruce D."/>
            <person name="Schmutz J."/>
            <person name="Larimer F."/>
            <person name="Land M."/>
            <person name="Hauser L."/>
            <person name="Kyrpides N."/>
            <person name="Mikhailova N."/>
            <person name="Nelson K."/>
            <person name="Gogarten J.P."/>
            <person name="Noll K."/>
            <person name="Richardson P."/>
        </authorList>
    </citation>
    <scope>NUCLEOTIDE SEQUENCE [LARGE SCALE GENOMIC DNA]</scope>
    <source>
        <strain evidence="7">ATCC BAA-301 / DSM 14385 / NBRC 107922 / TMO</strain>
    </source>
</reference>
<keyword evidence="7" id="KW-1185">Reference proteome</keyword>
<dbReference type="PROSITE" id="PS51855">
    <property type="entry name" value="MGS"/>
    <property type="match status" value="1"/>
</dbReference>
<dbReference type="Pfam" id="PF01808">
    <property type="entry name" value="AICARFT_IMPCHas"/>
    <property type="match status" value="1"/>
</dbReference>
<dbReference type="eggNOG" id="COG0138">
    <property type="taxonomic scope" value="Bacteria"/>
</dbReference>
<dbReference type="InterPro" id="IPR036914">
    <property type="entry name" value="MGS-like_dom_sf"/>
</dbReference>
<feature type="domain" description="MGS-like" evidence="5">
    <location>
        <begin position="1"/>
        <end position="135"/>
    </location>
</feature>
<evidence type="ECO:0000313" key="6">
    <source>
        <dbReference type="EMBL" id="ABV33219.1"/>
    </source>
</evidence>
<dbReference type="SUPFAM" id="SSF52335">
    <property type="entry name" value="Methylglyoxal synthase-like"/>
    <property type="match status" value="1"/>
</dbReference>
<protein>
    <submittedName>
        <fullName evidence="6">IMP cyclohydrolase</fullName>
        <ecNumber evidence="6">3.5.4.10</ecNumber>
    </submittedName>
</protein>
<dbReference type="STRING" id="416591.Tlet_0653"/>
<keyword evidence="4" id="KW-0511">Multifunctional enzyme</keyword>
<dbReference type="PANTHER" id="PTHR11692:SF0">
    <property type="entry name" value="BIFUNCTIONAL PURINE BIOSYNTHESIS PROTEIN ATIC"/>
    <property type="match status" value="1"/>
</dbReference>
<dbReference type="InterPro" id="IPR002695">
    <property type="entry name" value="PurH-like"/>
</dbReference>
<evidence type="ECO:0000313" key="7">
    <source>
        <dbReference type="Proteomes" id="UP000002016"/>
    </source>
</evidence>
<dbReference type="EC" id="3.5.4.10" evidence="6"/>
<dbReference type="PANTHER" id="PTHR11692">
    <property type="entry name" value="BIFUNCTIONAL PURINE BIOSYNTHESIS PROTEIN PURH"/>
    <property type="match status" value="1"/>
</dbReference>
<keyword evidence="3 6" id="KW-0378">Hydrolase</keyword>
<dbReference type="SMART" id="SM00851">
    <property type="entry name" value="MGS"/>
    <property type="match status" value="1"/>
</dbReference>
<dbReference type="RefSeq" id="WP_012002700.1">
    <property type="nucleotide sequence ID" value="NC_009828.1"/>
</dbReference>
<dbReference type="GO" id="GO:0004643">
    <property type="term" value="F:phosphoribosylaminoimidazolecarboxamide formyltransferase activity"/>
    <property type="evidence" value="ECO:0007669"/>
    <property type="project" value="InterPro"/>
</dbReference>
<dbReference type="InterPro" id="IPR011607">
    <property type="entry name" value="MGS-like_dom"/>
</dbReference>
<dbReference type="CDD" id="cd01421">
    <property type="entry name" value="IMPCH"/>
    <property type="match status" value="1"/>
</dbReference>
<dbReference type="KEGG" id="tle:Tlet_0653"/>
<gene>
    <name evidence="6" type="ordered locus">Tlet_0653</name>
</gene>
<evidence type="ECO:0000256" key="1">
    <source>
        <dbReference type="ARBA" id="ARBA00022679"/>
    </source>
</evidence>
<evidence type="ECO:0000256" key="4">
    <source>
        <dbReference type="ARBA" id="ARBA00023268"/>
    </source>
</evidence>
<evidence type="ECO:0000256" key="2">
    <source>
        <dbReference type="ARBA" id="ARBA00022755"/>
    </source>
</evidence>
<dbReference type="Pfam" id="PF02142">
    <property type="entry name" value="MGS"/>
    <property type="match status" value="1"/>
</dbReference>
<dbReference type="Gene3D" id="3.40.50.1380">
    <property type="entry name" value="Methylglyoxal synthase-like domain"/>
    <property type="match status" value="1"/>
</dbReference>
<dbReference type="FunFam" id="3.40.50.1380:FF:000001">
    <property type="entry name" value="Bifunctional purine biosynthesis protein PurH"/>
    <property type="match status" value="1"/>
</dbReference>
<sequence length="188" mass="21196">MISVWDKTDIAKFAKKLTDMGIRITATFGTWKYLKEQGINVANIDQITGFSELLNGRVKTIHPKIFAGVLAQLSNKEHLEQLYKLGAEPIDMVVINFRPIEKSSDEKTLFDSIDIGGVALLRAAAKNYRDVVPVCDPEDYDEILKSIDTCGDVVLQHRRKLCAKAFLVCSKYDAKLFEILRELFAVDL</sequence>